<organism evidence="2 3">
    <name type="scientific">Gymnopilus junonius</name>
    <name type="common">Spectacular rustgill mushroom</name>
    <name type="synonym">Gymnopilus spectabilis subsp. junonius</name>
    <dbReference type="NCBI Taxonomy" id="109634"/>
    <lineage>
        <taxon>Eukaryota</taxon>
        <taxon>Fungi</taxon>
        <taxon>Dikarya</taxon>
        <taxon>Basidiomycota</taxon>
        <taxon>Agaricomycotina</taxon>
        <taxon>Agaricomycetes</taxon>
        <taxon>Agaricomycetidae</taxon>
        <taxon>Agaricales</taxon>
        <taxon>Agaricineae</taxon>
        <taxon>Hymenogastraceae</taxon>
        <taxon>Gymnopilus</taxon>
    </lineage>
</organism>
<feature type="compositionally biased region" description="Polar residues" evidence="1">
    <location>
        <begin position="48"/>
        <end position="70"/>
    </location>
</feature>
<comment type="caution">
    <text evidence="2">The sequence shown here is derived from an EMBL/GenBank/DDBJ whole genome shotgun (WGS) entry which is preliminary data.</text>
</comment>
<dbReference type="EMBL" id="JADNYJ010000736">
    <property type="protein sequence ID" value="KAF8868258.1"/>
    <property type="molecule type" value="Genomic_DNA"/>
</dbReference>
<reference evidence="2" key="1">
    <citation type="submission" date="2020-11" db="EMBL/GenBank/DDBJ databases">
        <authorList>
            <consortium name="DOE Joint Genome Institute"/>
            <person name="Ahrendt S."/>
            <person name="Riley R."/>
            <person name="Andreopoulos W."/>
            <person name="LaButti K."/>
            <person name="Pangilinan J."/>
            <person name="Ruiz-duenas F.J."/>
            <person name="Barrasa J.M."/>
            <person name="Sanchez-Garcia M."/>
            <person name="Camarero S."/>
            <person name="Miyauchi S."/>
            <person name="Serrano A."/>
            <person name="Linde D."/>
            <person name="Babiker R."/>
            <person name="Drula E."/>
            <person name="Ayuso-Fernandez I."/>
            <person name="Pacheco R."/>
            <person name="Padilla G."/>
            <person name="Ferreira P."/>
            <person name="Barriuso J."/>
            <person name="Kellner H."/>
            <person name="Castanera R."/>
            <person name="Alfaro M."/>
            <person name="Ramirez L."/>
            <person name="Pisabarro A.G."/>
            <person name="Kuo A."/>
            <person name="Tritt A."/>
            <person name="Lipzen A."/>
            <person name="He G."/>
            <person name="Yan M."/>
            <person name="Ng V."/>
            <person name="Cullen D."/>
            <person name="Martin F."/>
            <person name="Rosso M.-N."/>
            <person name="Henrissat B."/>
            <person name="Hibbett D."/>
            <person name="Martinez A.T."/>
            <person name="Grigoriev I.V."/>
        </authorList>
    </citation>
    <scope>NUCLEOTIDE SEQUENCE</scope>
    <source>
        <strain evidence="2">AH 44721</strain>
    </source>
</reference>
<protein>
    <submittedName>
        <fullName evidence="2">Uncharacterized protein</fullName>
    </submittedName>
</protein>
<accession>A0A9P5TEY2</accession>
<name>A0A9P5TEY2_GYMJU</name>
<keyword evidence="3" id="KW-1185">Reference proteome</keyword>
<feature type="region of interest" description="Disordered" evidence="1">
    <location>
        <begin position="48"/>
        <end position="103"/>
    </location>
</feature>
<dbReference type="Proteomes" id="UP000724874">
    <property type="component" value="Unassembled WGS sequence"/>
</dbReference>
<feature type="compositionally biased region" description="Basic and acidic residues" evidence="1">
    <location>
        <begin position="71"/>
        <end position="80"/>
    </location>
</feature>
<sequence>MSSPVCAWRSIFQRTFFTFHSLTGGFSFLSTLVLSPFKMNDFSDSSVTNHGNDNLSGADNKPGSSSSSAVDKNECHDAGCLKDGAPVAGPSHENRSFKPRTKIRKHTDFYRRSHAHLLPLVR</sequence>
<evidence type="ECO:0000313" key="3">
    <source>
        <dbReference type="Proteomes" id="UP000724874"/>
    </source>
</evidence>
<dbReference type="AlphaFoldDB" id="A0A9P5TEY2"/>
<gene>
    <name evidence="2" type="ORF">CPB84DRAFT_1388671</name>
</gene>
<evidence type="ECO:0000313" key="2">
    <source>
        <dbReference type="EMBL" id="KAF8868258.1"/>
    </source>
</evidence>
<proteinExistence type="predicted"/>
<evidence type="ECO:0000256" key="1">
    <source>
        <dbReference type="SAM" id="MobiDB-lite"/>
    </source>
</evidence>